<keyword evidence="1" id="KW-0472">Membrane</keyword>
<feature type="transmembrane region" description="Helical" evidence="1">
    <location>
        <begin position="120"/>
        <end position="143"/>
    </location>
</feature>
<evidence type="ECO:0000259" key="2">
    <source>
        <dbReference type="Pfam" id="PF00174"/>
    </source>
</evidence>
<dbReference type="Gene3D" id="2.60.40.650">
    <property type="match status" value="1"/>
</dbReference>
<dbReference type="SUPFAM" id="SSF81296">
    <property type="entry name" value="E set domains"/>
    <property type="match status" value="1"/>
</dbReference>
<feature type="transmembrane region" description="Helical" evidence="1">
    <location>
        <begin position="175"/>
        <end position="194"/>
    </location>
</feature>
<dbReference type="SUPFAM" id="SSF56524">
    <property type="entry name" value="Oxidoreductase molybdopterin-binding domain"/>
    <property type="match status" value="1"/>
</dbReference>
<dbReference type="PANTHER" id="PTHR19372">
    <property type="entry name" value="SULFITE REDUCTASE"/>
    <property type="match status" value="1"/>
</dbReference>
<dbReference type="RefSeq" id="WP_184749088.1">
    <property type="nucleotide sequence ID" value="NZ_BAAAJR010000008.1"/>
</dbReference>
<dbReference type="PANTHER" id="PTHR19372:SF7">
    <property type="entry name" value="SULFITE OXIDASE, MITOCHONDRIAL"/>
    <property type="match status" value="1"/>
</dbReference>
<name>A0A7X0FLR0_9MICO</name>
<dbReference type="Gene3D" id="3.90.420.10">
    <property type="entry name" value="Oxidoreductase, molybdopterin-binding domain"/>
    <property type="match status" value="1"/>
</dbReference>
<dbReference type="EMBL" id="JACHML010000001">
    <property type="protein sequence ID" value="MBB6389803.1"/>
    <property type="molecule type" value="Genomic_DNA"/>
</dbReference>
<evidence type="ECO:0000256" key="1">
    <source>
        <dbReference type="SAM" id="Phobius"/>
    </source>
</evidence>
<feature type="transmembrane region" description="Helical" evidence="1">
    <location>
        <begin position="71"/>
        <end position="90"/>
    </location>
</feature>
<proteinExistence type="predicted"/>
<dbReference type="GO" id="GO:0006790">
    <property type="term" value="P:sulfur compound metabolic process"/>
    <property type="evidence" value="ECO:0007669"/>
    <property type="project" value="TreeGrafter"/>
</dbReference>
<keyword evidence="1" id="KW-0812">Transmembrane</keyword>
<keyword evidence="1" id="KW-1133">Transmembrane helix</keyword>
<dbReference type="Proteomes" id="UP000537775">
    <property type="component" value="Unassembled WGS sequence"/>
</dbReference>
<dbReference type="InterPro" id="IPR036374">
    <property type="entry name" value="OxRdtase_Mopterin-bd_sf"/>
</dbReference>
<dbReference type="Pfam" id="PF00174">
    <property type="entry name" value="Oxidored_molyb"/>
    <property type="match status" value="1"/>
</dbReference>
<reference evidence="3 4" key="1">
    <citation type="submission" date="2020-08" db="EMBL/GenBank/DDBJ databases">
        <title>Sequencing the genomes of 1000 actinobacteria strains.</title>
        <authorList>
            <person name="Klenk H.-P."/>
        </authorList>
    </citation>
    <scope>NUCLEOTIDE SEQUENCE [LARGE SCALE GENOMIC DNA]</scope>
    <source>
        <strain evidence="3 4">DSM 12511</strain>
    </source>
</reference>
<feature type="domain" description="Oxidoreductase molybdopterin-binding" evidence="2">
    <location>
        <begin position="250"/>
        <end position="401"/>
    </location>
</feature>
<dbReference type="GO" id="GO:0020037">
    <property type="term" value="F:heme binding"/>
    <property type="evidence" value="ECO:0007669"/>
    <property type="project" value="TreeGrafter"/>
</dbReference>
<dbReference type="InterPro" id="IPR000572">
    <property type="entry name" value="OxRdtase_Mopterin-bd_dom"/>
</dbReference>
<keyword evidence="4" id="KW-1185">Reference proteome</keyword>
<feature type="transmembrane region" description="Helical" evidence="1">
    <location>
        <begin position="12"/>
        <end position="35"/>
    </location>
</feature>
<dbReference type="InterPro" id="IPR014756">
    <property type="entry name" value="Ig_E-set"/>
</dbReference>
<accession>A0A7X0FLR0</accession>
<feature type="transmembrane region" description="Helical" evidence="1">
    <location>
        <begin position="97"/>
        <end position="114"/>
    </location>
</feature>
<comment type="caution">
    <text evidence="3">The sequence shown here is derived from an EMBL/GenBank/DDBJ whole genome shotgun (WGS) entry which is preliminary data.</text>
</comment>
<evidence type="ECO:0000313" key="3">
    <source>
        <dbReference type="EMBL" id="MBB6389803.1"/>
    </source>
</evidence>
<gene>
    <name evidence="3" type="ORF">HD594_000116</name>
</gene>
<evidence type="ECO:0000313" key="4">
    <source>
        <dbReference type="Proteomes" id="UP000537775"/>
    </source>
</evidence>
<protein>
    <submittedName>
        <fullName evidence="3">DMSO/TMAO reductase YedYZ molybdopterin-dependent catalytic subunit</fullName>
    </submittedName>
</protein>
<dbReference type="GO" id="GO:0008482">
    <property type="term" value="F:sulfite oxidase activity"/>
    <property type="evidence" value="ECO:0007669"/>
    <property type="project" value="TreeGrafter"/>
</dbReference>
<organism evidence="3 4">
    <name type="scientific">Microbacterium thalassium</name>
    <dbReference type="NCBI Taxonomy" id="362649"/>
    <lineage>
        <taxon>Bacteria</taxon>
        <taxon>Bacillati</taxon>
        <taxon>Actinomycetota</taxon>
        <taxon>Actinomycetes</taxon>
        <taxon>Micrococcales</taxon>
        <taxon>Microbacteriaceae</taxon>
        <taxon>Microbacterium</taxon>
    </lineage>
</organism>
<dbReference type="AlphaFoldDB" id="A0A7X0FLR0"/>
<sequence length="525" mass="55117">MSTRRSRGMLWAAVTGVVSAGVYLAVTEAVAMLVAPGANPILDVGGFVIDVVPRPLKEFAISAFGTADKPILVGSVGIAALLGATLAGVLQLRRPPWGVVMLGLGMTAGLAAVVTRPGAAALAVLPPAAGALAGCIVMAVLVARLRSWLGRSGRDETRFPAGSGGPGDAEVDRRAFFILTAVSAVSAAAIGLGARLADGARTSVEAIRRAVRLPMPSASVDVPAGAELGIPGLSPLYTPNDEFYRVDTALEVPAVDPARWRLVVDGLVDQPVDLGFDDLIGRGLQEYSITLTCVSNEVGGELVGTATWWGVPVRDILRIARPQDGADMVLSRSVDGFTASTPLDALTDEGIDAILAVAMNGEPLPLEHGFPVRMIVPGLYGYVSATKWLTRLTVTTFAEDEAYWTPRGYAARAPIKFSSRIDTPRPGTRVEAGRVAIAGVAWAQTVGIERVEVSIDDGPWTAARLSTPVNADTWVQWTIPWDAEPGAHYVSVRAVSRDGEVQTERRSPIAPDGSTGRQRMLLTVV</sequence>
<dbReference type="GO" id="GO:0043546">
    <property type="term" value="F:molybdopterin cofactor binding"/>
    <property type="evidence" value="ECO:0007669"/>
    <property type="project" value="TreeGrafter"/>
</dbReference>